<dbReference type="AlphaFoldDB" id="A0A2H5Y4H9"/>
<dbReference type="GO" id="GO:0006974">
    <property type="term" value="P:DNA damage response"/>
    <property type="evidence" value="ECO:0007669"/>
    <property type="project" value="TreeGrafter"/>
</dbReference>
<proteinExistence type="predicted"/>
<dbReference type="PANTHER" id="PTHR34387:SF1">
    <property type="entry name" value="PERIPLASMIC IMMUNOGENIC PROTEIN"/>
    <property type="match status" value="1"/>
</dbReference>
<sequence>MKGRRWLWLLGVGGMIGWLLISACRPVATPSSAGASRAPDIRAGALVTPEGVPTALTVLGVGTVRARPDQAVVTLGVETEGEALAAALSENNRRASTVLAALKEHGVAEADIQTASFQIQIEEPRDPQTGRRTGPPVYRVTHVYTVIFRDLDRVGQGVDAAVAAGANRVDAIAFRIGDPNRLAMEARRLAAEDAKARAQALAGALGAQLGRIVSITETAIPQPVPMARAPAFAEAAAVPVAAGELEITVQIQVTWELR</sequence>
<protein>
    <submittedName>
        <fullName evidence="1">26 kDa periplasmic immunogenic protein</fullName>
    </submittedName>
</protein>
<dbReference type="Gene3D" id="3.30.110.170">
    <property type="entry name" value="Protein of unknown function (DUF541), domain 1"/>
    <property type="match status" value="1"/>
</dbReference>
<evidence type="ECO:0000313" key="1">
    <source>
        <dbReference type="EMBL" id="GBD08355.1"/>
    </source>
</evidence>
<accession>A0A2H5Y4H9</accession>
<name>A0A2H5Y4H9_9CHLR</name>
<dbReference type="PROSITE" id="PS51257">
    <property type="entry name" value="PROKAR_LIPOPROTEIN"/>
    <property type="match status" value="1"/>
</dbReference>
<dbReference type="Proteomes" id="UP000236642">
    <property type="component" value="Unassembled WGS sequence"/>
</dbReference>
<dbReference type="PANTHER" id="PTHR34387">
    <property type="entry name" value="SLR1258 PROTEIN"/>
    <property type="match status" value="1"/>
</dbReference>
<comment type="caution">
    <text evidence="1">The sequence shown here is derived from an EMBL/GenBank/DDBJ whole genome shotgun (WGS) entry which is preliminary data.</text>
</comment>
<dbReference type="Pfam" id="PF04402">
    <property type="entry name" value="SIMPL"/>
    <property type="match status" value="1"/>
</dbReference>
<organism evidence="1 2">
    <name type="scientific">Candidatus Thermoflexus japonica</name>
    <dbReference type="NCBI Taxonomy" id="2035417"/>
    <lineage>
        <taxon>Bacteria</taxon>
        <taxon>Bacillati</taxon>
        <taxon>Chloroflexota</taxon>
        <taxon>Thermoflexia</taxon>
        <taxon>Thermoflexales</taxon>
        <taxon>Thermoflexaceae</taxon>
        <taxon>Thermoflexus</taxon>
    </lineage>
</organism>
<dbReference type="InterPro" id="IPR052022">
    <property type="entry name" value="26kDa_periplasmic_antigen"/>
</dbReference>
<gene>
    <name evidence="1" type="ORF">HRbin22_00589</name>
</gene>
<evidence type="ECO:0000313" key="2">
    <source>
        <dbReference type="Proteomes" id="UP000236642"/>
    </source>
</evidence>
<dbReference type="EMBL" id="BEHY01000008">
    <property type="protein sequence ID" value="GBD08355.1"/>
    <property type="molecule type" value="Genomic_DNA"/>
</dbReference>
<dbReference type="Gene3D" id="3.30.70.2970">
    <property type="entry name" value="Protein of unknown function (DUF541), domain 2"/>
    <property type="match status" value="1"/>
</dbReference>
<reference evidence="2" key="1">
    <citation type="submission" date="2017-09" db="EMBL/GenBank/DDBJ databases">
        <title>Metaegenomics of thermophilic ammonia-oxidizing enrichment culture.</title>
        <authorList>
            <person name="Kato S."/>
            <person name="Suzuki K."/>
        </authorList>
    </citation>
    <scope>NUCLEOTIDE SEQUENCE [LARGE SCALE GENOMIC DNA]</scope>
</reference>
<dbReference type="InterPro" id="IPR007497">
    <property type="entry name" value="SIMPL/DUF541"/>
</dbReference>